<evidence type="ECO:0000313" key="6">
    <source>
        <dbReference type="EMBL" id="GHP05561.1"/>
    </source>
</evidence>
<gene>
    <name evidence="6" type="ORF">PPROV_000431100</name>
</gene>
<dbReference type="Pfam" id="PF04616">
    <property type="entry name" value="Glyco_hydro_43"/>
    <property type="match status" value="1"/>
</dbReference>
<dbReference type="PANTHER" id="PTHR22925">
    <property type="entry name" value="GLYCOSYL HYDROLASE 43 FAMILY MEMBER"/>
    <property type="match status" value="1"/>
</dbReference>
<evidence type="ECO:0000313" key="7">
    <source>
        <dbReference type="Proteomes" id="UP000660262"/>
    </source>
</evidence>
<evidence type="ECO:0000256" key="3">
    <source>
        <dbReference type="ARBA" id="ARBA00023295"/>
    </source>
</evidence>
<dbReference type="GO" id="GO:0005975">
    <property type="term" value="P:carbohydrate metabolic process"/>
    <property type="evidence" value="ECO:0007669"/>
    <property type="project" value="InterPro"/>
</dbReference>
<sequence>MSRRFDGAETSSRNLKFQPGVVPGTDENGRRIQAHGGCLLEHEGAVYWYGENKDGDTKQLSIHTPARVDVVGISVYRTTDFNTWTYEGLALKPDTSDRTNDIHTSKVVERPKVVYNRKTKTFVMLLHIDTADYTYAQVGVATSDSPTGPFQYHGSARPHGWDARDMTVFVDDDEDNTGYLVYSSEDNRVSHIGKLTEDYTGLDGSFARVFVGQSREAPTVFKNGGLYYMVTSGCTGWAPNRAMAHVATCMLCKWKSLGDPSHGSSGEMRASTFYSQGTYVFGPLRFVDGDSTADGDSDELGRFLFLADRWNPKDLRTSTYVWLPMTVRTPAANATRLKGAPPLTPDDAMLWSSVRIRYHEAWDWQTLRDAGAGT</sequence>
<dbReference type="PANTHER" id="PTHR22925:SF3">
    <property type="entry name" value="GLYCOSYL HYDROLASE FAMILY PROTEIN 43"/>
    <property type="match status" value="1"/>
</dbReference>
<keyword evidence="3 4" id="KW-0326">Glycosidase</keyword>
<name>A0A830HJ05_9CHLO</name>
<dbReference type="OrthoDB" id="506981at2759"/>
<dbReference type="InterPro" id="IPR006710">
    <property type="entry name" value="Glyco_hydro_43"/>
</dbReference>
<reference evidence="6" key="1">
    <citation type="submission" date="2020-10" db="EMBL/GenBank/DDBJ databases">
        <title>Unveiling of a novel bifunctional photoreceptor, Dualchrome1, isolated from a cosmopolitan green alga.</title>
        <authorList>
            <person name="Suzuki S."/>
            <person name="Kawachi M."/>
        </authorList>
    </citation>
    <scope>NUCLEOTIDE SEQUENCE</scope>
    <source>
        <strain evidence="6">NIES 2893</strain>
    </source>
</reference>
<proteinExistence type="inferred from homology"/>
<dbReference type="CDD" id="cd18825">
    <property type="entry name" value="GH43_CtGH43-like"/>
    <property type="match status" value="1"/>
</dbReference>
<evidence type="ECO:0000256" key="1">
    <source>
        <dbReference type="ARBA" id="ARBA00009865"/>
    </source>
</evidence>
<dbReference type="GO" id="GO:0004553">
    <property type="term" value="F:hydrolase activity, hydrolyzing O-glycosyl compounds"/>
    <property type="evidence" value="ECO:0007669"/>
    <property type="project" value="InterPro"/>
</dbReference>
<evidence type="ECO:0008006" key="8">
    <source>
        <dbReference type="Google" id="ProtNLM"/>
    </source>
</evidence>
<dbReference type="AlphaFoldDB" id="A0A830HJ05"/>
<comment type="caution">
    <text evidence="6">The sequence shown here is derived from an EMBL/GenBank/DDBJ whole genome shotgun (WGS) entry which is preliminary data.</text>
</comment>
<dbReference type="EMBL" id="BNJQ01000010">
    <property type="protein sequence ID" value="GHP05561.1"/>
    <property type="molecule type" value="Genomic_DNA"/>
</dbReference>
<protein>
    <recommendedName>
        <fullName evidence="8">Glycosyl hydrolase family 43 protein</fullName>
    </recommendedName>
</protein>
<comment type="similarity">
    <text evidence="1 4">Belongs to the glycosyl hydrolase 43 family.</text>
</comment>
<dbReference type="Proteomes" id="UP000660262">
    <property type="component" value="Unassembled WGS sequence"/>
</dbReference>
<organism evidence="6 7">
    <name type="scientific">Pycnococcus provasolii</name>
    <dbReference type="NCBI Taxonomy" id="41880"/>
    <lineage>
        <taxon>Eukaryota</taxon>
        <taxon>Viridiplantae</taxon>
        <taxon>Chlorophyta</taxon>
        <taxon>Pseudoscourfieldiophyceae</taxon>
        <taxon>Pseudoscourfieldiales</taxon>
        <taxon>Pycnococcaceae</taxon>
        <taxon>Pycnococcus</taxon>
    </lineage>
</organism>
<evidence type="ECO:0000256" key="5">
    <source>
        <dbReference type="SAM" id="MobiDB-lite"/>
    </source>
</evidence>
<dbReference type="SUPFAM" id="SSF75005">
    <property type="entry name" value="Arabinanase/levansucrase/invertase"/>
    <property type="match status" value="1"/>
</dbReference>
<keyword evidence="7" id="KW-1185">Reference proteome</keyword>
<keyword evidence="2 4" id="KW-0378">Hydrolase</keyword>
<dbReference type="InterPro" id="IPR023296">
    <property type="entry name" value="Glyco_hydro_beta-prop_sf"/>
</dbReference>
<feature type="region of interest" description="Disordered" evidence="5">
    <location>
        <begin position="1"/>
        <end position="27"/>
    </location>
</feature>
<accession>A0A830HJ05</accession>
<evidence type="ECO:0000256" key="4">
    <source>
        <dbReference type="RuleBase" id="RU361187"/>
    </source>
</evidence>
<evidence type="ECO:0000256" key="2">
    <source>
        <dbReference type="ARBA" id="ARBA00022801"/>
    </source>
</evidence>
<dbReference type="Gene3D" id="2.115.10.20">
    <property type="entry name" value="Glycosyl hydrolase domain, family 43"/>
    <property type="match status" value="1"/>
</dbReference>